<organism evidence="1 2">
    <name type="scientific">Parthenolecanium corni</name>
    <dbReference type="NCBI Taxonomy" id="536013"/>
    <lineage>
        <taxon>Eukaryota</taxon>
        <taxon>Metazoa</taxon>
        <taxon>Ecdysozoa</taxon>
        <taxon>Arthropoda</taxon>
        <taxon>Hexapoda</taxon>
        <taxon>Insecta</taxon>
        <taxon>Pterygota</taxon>
        <taxon>Neoptera</taxon>
        <taxon>Paraneoptera</taxon>
        <taxon>Hemiptera</taxon>
        <taxon>Sternorrhyncha</taxon>
        <taxon>Coccoidea</taxon>
        <taxon>Coccidae</taxon>
        <taxon>Parthenolecanium</taxon>
    </lineage>
</organism>
<name>A0AAN9Y785_9HEMI</name>
<sequence>MTNVFKITIDIFSTQNDQNKKKAEEVKKVESKVKNKTEHSTVVPKPDSFPDEVDDDKIINTCNKIWEQQELKTENNTIFQSRNVIVDHYDDPLKRISRHIDALQSCTAMTADKKQTLRNIMSTFRAHVTGLQIVFQEHNENSPDPIILAKEHIQCATLCLNDYNIRSKKKASPYAFTHDPSESLLNMQNICLLISTLMVIINIKLTKSEYDNLPANSEYDHTFSKNSRENENWFDQNTVLGNSHQARTISEPEEMKDYEYTANMQTPQYEDAARFLFNSYVNLLRKNVKLAEDRESSDRRNRIDKRAITMLSRWKPFRLTTSTSSSNGRHVIRSPYVSRAASPDKIMGRPFPIHDSVKDKPDLNLTPKDLITGLEKAMLVNYYMAQHREDSKETKYAPKAVGVLVAGSKRSRSASNYE</sequence>
<evidence type="ECO:0000313" key="1">
    <source>
        <dbReference type="EMBL" id="KAK7597756.1"/>
    </source>
</evidence>
<reference evidence="1 2" key="1">
    <citation type="submission" date="2024-03" db="EMBL/GenBank/DDBJ databases">
        <title>Adaptation during the transition from Ophiocordyceps entomopathogen to insect associate is accompanied by gene loss and intensified selection.</title>
        <authorList>
            <person name="Ward C.M."/>
            <person name="Onetto C.A."/>
            <person name="Borneman A.R."/>
        </authorList>
    </citation>
    <scope>NUCLEOTIDE SEQUENCE [LARGE SCALE GENOMIC DNA]</scope>
    <source>
        <strain evidence="1">AWRI1</strain>
        <tissue evidence="1">Single Adult Female</tissue>
    </source>
</reference>
<evidence type="ECO:0000313" key="2">
    <source>
        <dbReference type="Proteomes" id="UP001367676"/>
    </source>
</evidence>
<dbReference type="AlphaFoldDB" id="A0AAN9Y785"/>
<protein>
    <submittedName>
        <fullName evidence="1">Uncharacterized protein</fullName>
    </submittedName>
</protein>
<comment type="caution">
    <text evidence="1">The sequence shown here is derived from an EMBL/GenBank/DDBJ whole genome shotgun (WGS) entry which is preliminary data.</text>
</comment>
<dbReference type="Proteomes" id="UP001367676">
    <property type="component" value="Unassembled WGS sequence"/>
</dbReference>
<dbReference type="EMBL" id="JBBCAQ010000017">
    <property type="protein sequence ID" value="KAK7597756.1"/>
    <property type="molecule type" value="Genomic_DNA"/>
</dbReference>
<gene>
    <name evidence="1" type="ORF">V9T40_009981</name>
</gene>
<keyword evidence="2" id="KW-1185">Reference proteome</keyword>
<accession>A0AAN9Y785</accession>
<proteinExistence type="predicted"/>